<accession>A0A1H9VDQ9</accession>
<gene>
    <name evidence="4" type="ORF">SAMN04490244_10731</name>
</gene>
<dbReference type="GO" id="GO:0005829">
    <property type="term" value="C:cytosol"/>
    <property type="evidence" value="ECO:0007669"/>
    <property type="project" value="TreeGrafter"/>
</dbReference>
<dbReference type="OrthoDB" id="9800291at2"/>
<dbReference type="Gene3D" id="1.25.40.340">
    <property type="match status" value="1"/>
</dbReference>
<evidence type="ECO:0000256" key="2">
    <source>
        <dbReference type="ARBA" id="ARBA00022777"/>
    </source>
</evidence>
<evidence type="ECO:0000313" key="4">
    <source>
        <dbReference type="EMBL" id="SES19708.1"/>
    </source>
</evidence>
<sequence>MTESYDIGAVQDALRRLAAALRGEADRLTELDQKVGDGDLGITAKKVADALDAHAAEGGDDLGQYIAAAGMAANRVASSTMGTLLATAAMRAGKVVKGASALEPAQLAEMLQAAAQGMAERGKANRGDKTILDAIFPAAEALRDAVDAGRPLAQAGQEMVDAAAKGRDEVTPLRSRIGRAGWVGERTEGLVDPGCALCVVALASLAGLEEYR</sequence>
<evidence type="ECO:0000256" key="1">
    <source>
        <dbReference type="ARBA" id="ARBA00022679"/>
    </source>
</evidence>
<dbReference type="InterPro" id="IPR050861">
    <property type="entry name" value="Dihydroxyacetone_Kinase"/>
</dbReference>
<feature type="domain" description="DhaL" evidence="3">
    <location>
        <begin position="8"/>
        <end position="207"/>
    </location>
</feature>
<dbReference type="GO" id="GO:0004371">
    <property type="term" value="F:glycerone kinase activity"/>
    <property type="evidence" value="ECO:0007669"/>
    <property type="project" value="InterPro"/>
</dbReference>
<name>A0A1H9VDQ9_9RHOB</name>
<protein>
    <submittedName>
        <fullName evidence="4">Dihydroxyacetone kinase, C-terminal domain</fullName>
    </submittedName>
</protein>
<reference evidence="4 5" key="1">
    <citation type="submission" date="2016-10" db="EMBL/GenBank/DDBJ databases">
        <authorList>
            <person name="de Groot N.N."/>
        </authorList>
    </citation>
    <scope>NUCLEOTIDE SEQUENCE [LARGE SCALE GENOMIC DNA]</scope>
    <source>
        <strain evidence="4 5">DSM 23042</strain>
    </source>
</reference>
<dbReference type="AlphaFoldDB" id="A0A1H9VDQ9"/>
<evidence type="ECO:0000259" key="3">
    <source>
        <dbReference type="PROSITE" id="PS51480"/>
    </source>
</evidence>
<keyword evidence="5" id="KW-1185">Reference proteome</keyword>
<dbReference type="Pfam" id="PF02734">
    <property type="entry name" value="Dak2"/>
    <property type="match status" value="1"/>
</dbReference>
<dbReference type="InterPro" id="IPR036117">
    <property type="entry name" value="DhaL_dom_sf"/>
</dbReference>
<keyword evidence="1" id="KW-0808">Transferase</keyword>
<dbReference type="PANTHER" id="PTHR28629:SF4">
    <property type="entry name" value="TRIOKINASE_FMN CYCLASE"/>
    <property type="match status" value="1"/>
</dbReference>
<dbReference type="Proteomes" id="UP000198885">
    <property type="component" value="Unassembled WGS sequence"/>
</dbReference>
<keyword evidence="2 4" id="KW-0418">Kinase</keyword>
<dbReference type="RefSeq" id="WP_092694187.1">
    <property type="nucleotide sequence ID" value="NZ_FOGU01000007.1"/>
</dbReference>
<dbReference type="InterPro" id="IPR004007">
    <property type="entry name" value="DhaL_dom"/>
</dbReference>
<dbReference type="SUPFAM" id="SSF101473">
    <property type="entry name" value="DhaL-like"/>
    <property type="match status" value="1"/>
</dbReference>
<dbReference type="GO" id="GO:0019563">
    <property type="term" value="P:glycerol catabolic process"/>
    <property type="evidence" value="ECO:0007669"/>
    <property type="project" value="TreeGrafter"/>
</dbReference>
<evidence type="ECO:0000313" key="5">
    <source>
        <dbReference type="Proteomes" id="UP000198885"/>
    </source>
</evidence>
<dbReference type="SMART" id="SM01120">
    <property type="entry name" value="Dak2"/>
    <property type="match status" value="1"/>
</dbReference>
<proteinExistence type="predicted"/>
<dbReference type="PANTHER" id="PTHR28629">
    <property type="entry name" value="TRIOKINASE/FMN CYCLASE"/>
    <property type="match status" value="1"/>
</dbReference>
<dbReference type="EMBL" id="FOGU01000007">
    <property type="protein sequence ID" value="SES19708.1"/>
    <property type="molecule type" value="Genomic_DNA"/>
</dbReference>
<organism evidence="4 5">
    <name type="scientific">Tranquillimonas rosea</name>
    <dbReference type="NCBI Taxonomy" id="641238"/>
    <lineage>
        <taxon>Bacteria</taxon>
        <taxon>Pseudomonadati</taxon>
        <taxon>Pseudomonadota</taxon>
        <taxon>Alphaproteobacteria</taxon>
        <taxon>Rhodobacterales</taxon>
        <taxon>Roseobacteraceae</taxon>
        <taxon>Tranquillimonas</taxon>
    </lineage>
</organism>
<dbReference type="PROSITE" id="PS51480">
    <property type="entry name" value="DHAL"/>
    <property type="match status" value="1"/>
</dbReference>
<dbReference type="STRING" id="641238.SAMN04490244_10731"/>